<dbReference type="Proteomes" id="UP000294593">
    <property type="component" value="Unassembled WGS sequence"/>
</dbReference>
<dbReference type="AlphaFoldDB" id="A0A4R6RPF1"/>
<dbReference type="RefSeq" id="WP_133606355.1">
    <property type="nucleotide sequence ID" value="NZ_SNXW01000001.1"/>
</dbReference>
<proteinExistence type="predicted"/>
<name>A0A4R6RPF1_9BURK</name>
<sequence>MGQAKIRGTPEQRKQAAIERQLSLRPKHIVCNNCQAELSEMAPIDVAGMHGIDAAFVASCPHCGHDTYAIKGEREAVANMHMAIEDATGSEAQAGVVPSANKV</sequence>
<keyword evidence="2" id="KW-1185">Reference proteome</keyword>
<reference evidence="1 2" key="1">
    <citation type="submission" date="2019-03" db="EMBL/GenBank/DDBJ databases">
        <title>Genomic Encyclopedia of Type Strains, Phase IV (KMG-IV): sequencing the most valuable type-strain genomes for metagenomic binning, comparative biology and taxonomic classification.</title>
        <authorList>
            <person name="Goeker M."/>
        </authorList>
    </citation>
    <scope>NUCLEOTIDE SEQUENCE [LARGE SCALE GENOMIC DNA]</scope>
    <source>
        <strain evidence="1 2">DSM 11901</strain>
    </source>
</reference>
<protein>
    <submittedName>
        <fullName evidence="1">Uncharacterized protein</fullName>
    </submittedName>
</protein>
<accession>A0A4R6RPF1</accession>
<dbReference type="EMBL" id="SNXW01000001">
    <property type="protein sequence ID" value="TDP88623.1"/>
    <property type="molecule type" value="Genomic_DNA"/>
</dbReference>
<gene>
    <name evidence="1" type="ORF">EV672_101776</name>
</gene>
<organism evidence="1 2">
    <name type="scientific">Aquabacterium commune</name>
    <dbReference type="NCBI Taxonomy" id="70586"/>
    <lineage>
        <taxon>Bacteria</taxon>
        <taxon>Pseudomonadati</taxon>
        <taxon>Pseudomonadota</taxon>
        <taxon>Betaproteobacteria</taxon>
        <taxon>Burkholderiales</taxon>
        <taxon>Aquabacterium</taxon>
    </lineage>
</organism>
<evidence type="ECO:0000313" key="2">
    <source>
        <dbReference type="Proteomes" id="UP000294593"/>
    </source>
</evidence>
<comment type="caution">
    <text evidence="1">The sequence shown here is derived from an EMBL/GenBank/DDBJ whole genome shotgun (WGS) entry which is preliminary data.</text>
</comment>
<dbReference type="OrthoDB" id="9180730at2"/>
<evidence type="ECO:0000313" key="1">
    <source>
        <dbReference type="EMBL" id="TDP88623.1"/>
    </source>
</evidence>